<dbReference type="AlphaFoldDB" id="A0A4Q9MS30"/>
<reference evidence="7" key="1">
    <citation type="submission" date="2019-01" db="EMBL/GenBank/DDBJ databases">
        <title>Draft genome sequences of three monokaryotic isolates of the white-rot basidiomycete fungus Dichomitus squalens.</title>
        <authorList>
            <consortium name="DOE Joint Genome Institute"/>
            <person name="Lopez S.C."/>
            <person name="Andreopoulos B."/>
            <person name="Pangilinan J."/>
            <person name="Lipzen A."/>
            <person name="Riley R."/>
            <person name="Ahrendt S."/>
            <person name="Ng V."/>
            <person name="Barry K."/>
            <person name="Daum C."/>
            <person name="Grigoriev I.V."/>
            <person name="Hilden K.S."/>
            <person name="Makela M.R."/>
            <person name="de Vries R.P."/>
        </authorList>
    </citation>
    <scope>NUCLEOTIDE SEQUENCE [LARGE SCALE GENOMIC DNA]</scope>
    <source>
        <strain evidence="7">OM18370.1</strain>
    </source>
</reference>
<dbReference type="Proteomes" id="UP000292957">
    <property type="component" value="Unassembled WGS sequence"/>
</dbReference>
<name>A0A4Q9MS30_9APHY</name>
<evidence type="ECO:0000259" key="6">
    <source>
        <dbReference type="PROSITE" id="PS50238"/>
    </source>
</evidence>
<protein>
    <submittedName>
        <fullName evidence="7">DNase I-like protein</fullName>
    </submittedName>
</protein>
<evidence type="ECO:0000256" key="5">
    <source>
        <dbReference type="SAM" id="MobiDB-lite"/>
    </source>
</evidence>
<evidence type="ECO:0000256" key="2">
    <source>
        <dbReference type="ARBA" id="ARBA00004580"/>
    </source>
</evidence>
<dbReference type="Pfam" id="PF00620">
    <property type="entry name" value="RhoGAP"/>
    <property type="match status" value="1"/>
</dbReference>
<organism evidence="7">
    <name type="scientific">Dichomitus squalens</name>
    <dbReference type="NCBI Taxonomy" id="114155"/>
    <lineage>
        <taxon>Eukaryota</taxon>
        <taxon>Fungi</taxon>
        <taxon>Dikarya</taxon>
        <taxon>Basidiomycota</taxon>
        <taxon>Agaricomycotina</taxon>
        <taxon>Agaricomycetes</taxon>
        <taxon>Polyporales</taxon>
        <taxon>Polyporaceae</taxon>
        <taxon>Dichomitus</taxon>
    </lineage>
</organism>
<dbReference type="Pfam" id="PF21310">
    <property type="entry name" value="OCRL-like_ASH"/>
    <property type="match status" value="1"/>
</dbReference>
<dbReference type="Pfam" id="PF22669">
    <property type="entry name" value="Exo_endo_phos2"/>
    <property type="match status" value="1"/>
</dbReference>
<evidence type="ECO:0000313" key="7">
    <source>
        <dbReference type="EMBL" id="TBU30405.1"/>
    </source>
</evidence>
<comment type="subcellular location">
    <subcellularLocation>
        <location evidence="2">Cytoplasmic vesicle</location>
        <location evidence="2">Phagosome membrane</location>
    </subcellularLocation>
    <subcellularLocation>
        <location evidence="1">Early endosome membrane</location>
    </subcellularLocation>
</comment>
<keyword evidence="3" id="KW-0967">Endosome</keyword>
<dbReference type="OrthoDB" id="7862313at2759"/>
<accession>A0A4Q9MS30</accession>
<sequence>MSKPVRSPTDVAQDIIRPTEEVKVAIDARTAPRADADSETWTVSEHEPPVPRRKILALVSHLQPNGKHEQGCVFVFSQKPPRIQSIPDEYIVEHAFPVLHKFSISMAQPRQTAVDLSSSSPGSTFALDQPKTELTVTINPEEDTPFSSVTLHTTDTQGLRLLLDECRRLKEASTAETDDDYDFEPFAWIAPYVADHAVPPLLSSIPPDLRKLQIPVHARLSPASAGVPGSDLSDIEAIREDWLRERVQKEIFAVGEKARLKIRIGTFNVNGKLPSQDLSAWVRDQITLPASALIPPLKQISPLSIGEDRKNPIEEQLGWCLHPGNTIPSGIIPPDSSSLAASSDSSASGATVVDTISEDTTVSDQPPDVPEDPSDPDMLVLGFQELDLSAEALLYSTGTAREDNWCMAVFAGLGEKAVLYEKLASKQLVGMLLVIIIKKRLRPNFTDVRTASVGAGIMGIMGNKGATAIRVSFTPSPSPPASSGSESRPTALAFVNAHLAAFDEMYEKRNVDFHDLCKRLVFDYANSGDDIASTGSWYTPAAVPLSIFDADALFWLVNLNYRLLLPDADVRSLLADYELRDENFRVLRRFDQLTTAMRSKKAFDSFIERPITHLPSYRFGSGMLTDGLGYDMKRKPAWTDRILHMTSKAVVVKQESYTSHPAITMSDHRPVSAAFELEGPAVSVAEYESFMQRVWREVSGIEYAEERPRLRVTPNIIDFARIGHKRTVTRTLEVANIGKVPCAFRFVSQNFAADACPSWLRIEAMAGLVLPGKKTEIILTAYVDDAAAAQLNLGNARLEDTLVLHTALGRDYFVAVSGDYDRTCFATSIAWLVRLPGPVRALQAPSDLLPEDRSVNAPREIMRLINWLMSNGTQTDGLFLTPGDEELVLRIREDLDTGEEFSLEVTQNDSKTALAFADTLLRLLESLTDPVIPSSLHAKCAQITSRDEAFEILDQFPVVNINVWISLTAFLHFIGQRESYQIKIEHLIAIFTSVLLRDDLNSLMPVSITGKRNFLRYFVG</sequence>
<dbReference type="Gene3D" id="1.10.555.10">
    <property type="entry name" value="Rho GTPase activation protein"/>
    <property type="match status" value="1"/>
</dbReference>
<dbReference type="SUPFAM" id="SSF56219">
    <property type="entry name" value="DNase I-like"/>
    <property type="match status" value="1"/>
</dbReference>
<dbReference type="InterPro" id="IPR013783">
    <property type="entry name" value="Ig-like_fold"/>
</dbReference>
<proteinExistence type="predicted"/>
<dbReference type="PANTHER" id="PTHR11200">
    <property type="entry name" value="INOSITOL 5-PHOSPHATASE"/>
    <property type="match status" value="1"/>
</dbReference>
<dbReference type="SUPFAM" id="SSF48350">
    <property type="entry name" value="GTPase activation domain, GAP"/>
    <property type="match status" value="1"/>
</dbReference>
<dbReference type="InterPro" id="IPR000300">
    <property type="entry name" value="IPPc"/>
</dbReference>
<dbReference type="GO" id="GO:0007165">
    <property type="term" value="P:signal transduction"/>
    <property type="evidence" value="ECO:0007669"/>
    <property type="project" value="InterPro"/>
</dbReference>
<dbReference type="GO" id="GO:0046856">
    <property type="term" value="P:phosphatidylinositol dephosphorylation"/>
    <property type="evidence" value="ECO:0007669"/>
    <property type="project" value="InterPro"/>
</dbReference>
<dbReference type="InterPro" id="IPR048869">
    <property type="entry name" value="OCRL-1_2_ASH"/>
</dbReference>
<dbReference type="InterPro" id="IPR000198">
    <property type="entry name" value="RhoGAP_dom"/>
</dbReference>
<dbReference type="InterPro" id="IPR036691">
    <property type="entry name" value="Endo/exonu/phosph_ase_sf"/>
</dbReference>
<dbReference type="Gene3D" id="3.60.10.10">
    <property type="entry name" value="Endonuclease/exonuclease/phosphatase"/>
    <property type="match status" value="1"/>
</dbReference>
<dbReference type="EMBL" id="ML143406">
    <property type="protein sequence ID" value="TBU30405.1"/>
    <property type="molecule type" value="Genomic_DNA"/>
</dbReference>
<evidence type="ECO:0000256" key="4">
    <source>
        <dbReference type="ARBA" id="ARBA00023329"/>
    </source>
</evidence>
<dbReference type="GO" id="GO:0004439">
    <property type="term" value="F:phosphatidylinositol-4,5-bisphosphate 5-phosphatase activity"/>
    <property type="evidence" value="ECO:0007669"/>
    <property type="project" value="TreeGrafter"/>
</dbReference>
<dbReference type="Gene3D" id="2.60.40.10">
    <property type="entry name" value="Immunoglobulins"/>
    <property type="match status" value="1"/>
</dbReference>
<evidence type="ECO:0000256" key="1">
    <source>
        <dbReference type="ARBA" id="ARBA00004146"/>
    </source>
</evidence>
<dbReference type="PROSITE" id="PS50238">
    <property type="entry name" value="RHOGAP"/>
    <property type="match status" value="1"/>
</dbReference>
<dbReference type="InterPro" id="IPR008936">
    <property type="entry name" value="Rho_GTPase_activation_prot"/>
</dbReference>
<feature type="domain" description="Rho-GAP" evidence="6">
    <location>
        <begin position="844"/>
        <end position="1020"/>
    </location>
</feature>
<evidence type="ECO:0000256" key="3">
    <source>
        <dbReference type="ARBA" id="ARBA00022753"/>
    </source>
</evidence>
<gene>
    <name evidence="7" type="ORF">BD311DRAFT_659174</name>
</gene>
<feature type="region of interest" description="Disordered" evidence="5">
    <location>
        <begin position="357"/>
        <end position="377"/>
    </location>
</feature>
<dbReference type="PANTHER" id="PTHR11200:SF300">
    <property type="entry name" value="TYPE II INOSITOL 1,4,5-TRISPHOSPHATE 5-PHOSPHATASE"/>
    <property type="match status" value="1"/>
</dbReference>
<dbReference type="SMART" id="SM00324">
    <property type="entry name" value="RhoGAP"/>
    <property type="match status" value="1"/>
</dbReference>
<dbReference type="GO" id="GO:0031901">
    <property type="term" value="C:early endosome membrane"/>
    <property type="evidence" value="ECO:0007669"/>
    <property type="project" value="UniProtKB-SubCell"/>
</dbReference>
<dbReference type="SMART" id="SM00128">
    <property type="entry name" value="IPPc"/>
    <property type="match status" value="1"/>
</dbReference>
<keyword evidence="4" id="KW-0968">Cytoplasmic vesicle</keyword>
<dbReference type="InterPro" id="IPR046985">
    <property type="entry name" value="IP5"/>
</dbReference>